<dbReference type="InterPro" id="IPR029787">
    <property type="entry name" value="Nucleotide_cyclase"/>
</dbReference>
<dbReference type="STRING" id="1122188.SAMN02745674_01560"/>
<keyword evidence="4" id="KW-1185">Reference proteome</keyword>
<dbReference type="Gene3D" id="3.40.50.10610">
    <property type="entry name" value="ABC-type transport auxiliary lipoprotein component"/>
    <property type="match status" value="1"/>
</dbReference>
<keyword evidence="1" id="KW-0802">TPR repeat</keyword>
<reference evidence="3 4" key="1">
    <citation type="submission" date="2017-02" db="EMBL/GenBank/DDBJ databases">
        <authorList>
            <person name="Peterson S.W."/>
        </authorList>
    </citation>
    <scope>NUCLEOTIDE SEQUENCE [LARGE SCALE GENOMIC DNA]</scope>
    <source>
        <strain evidence="3 4">DSM 21749</strain>
    </source>
</reference>
<dbReference type="GO" id="GO:0035556">
    <property type="term" value="P:intracellular signal transduction"/>
    <property type="evidence" value="ECO:0007669"/>
    <property type="project" value="InterPro"/>
</dbReference>
<dbReference type="Gene3D" id="3.30.70.1230">
    <property type="entry name" value="Nucleotide cyclase"/>
    <property type="match status" value="1"/>
</dbReference>
<dbReference type="Proteomes" id="UP000190061">
    <property type="component" value="Unassembled WGS sequence"/>
</dbReference>
<evidence type="ECO:0000313" key="4">
    <source>
        <dbReference type="Proteomes" id="UP000190061"/>
    </source>
</evidence>
<dbReference type="InterPro" id="IPR001054">
    <property type="entry name" value="A/G_cyclase"/>
</dbReference>
<dbReference type="GO" id="GO:0009190">
    <property type="term" value="P:cyclic nucleotide biosynthetic process"/>
    <property type="evidence" value="ECO:0007669"/>
    <property type="project" value="InterPro"/>
</dbReference>
<dbReference type="OrthoDB" id="5928393at2"/>
<accession>A0A1T4Q9T6</accession>
<dbReference type="SMART" id="SM00028">
    <property type="entry name" value="TPR"/>
    <property type="match status" value="2"/>
</dbReference>
<dbReference type="EMBL" id="FUXP01000004">
    <property type="protein sequence ID" value="SKA00291.1"/>
    <property type="molecule type" value="Genomic_DNA"/>
</dbReference>
<dbReference type="CDD" id="cd07302">
    <property type="entry name" value="CHD"/>
    <property type="match status" value="1"/>
</dbReference>
<dbReference type="SUPFAM" id="SSF48452">
    <property type="entry name" value="TPR-like"/>
    <property type="match status" value="1"/>
</dbReference>
<organism evidence="3 4">
    <name type="scientific">Lysobacter spongiicola DSM 21749</name>
    <dbReference type="NCBI Taxonomy" id="1122188"/>
    <lineage>
        <taxon>Bacteria</taxon>
        <taxon>Pseudomonadati</taxon>
        <taxon>Pseudomonadota</taxon>
        <taxon>Gammaproteobacteria</taxon>
        <taxon>Lysobacterales</taxon>
        <taxon>Lysobacteraceae</taxon>
        <taxon>Novilysobacter</taxon>
    </lineage>
</organism>
<dbReference type="GO" id="GO:0004016">
    <property type="term" value="F:adenylate cyclase activity"/>
    <property type="evidence" value="ECO:0007669"/>
    <property type="project" value="UniProtKB-ARBA"/>
</dbReference>
<dbReference type="PROSITE" id="PS50005">
    <property type="entry name" value="TPR"/>
    <property type="match status" value="1"/>
</dbReference>
<feature type="region of interest" description="Disordered" evidence="2">
    <location>
        <begin position="821"/>
        <end position="840"/>
    </location>
</feature>
<proteinExistence type="predicted"/>
<evidence type="ECO:0000256" key="1">
    <source>
        <dbReference type="PROSITE-ProRule" id="PRU00339"/>
    </source>
</evidence>
<feature type="repeat" description="TPR" evidence="1">
    <location>
        <begin position="416"/>
        <end position="449"/>
    </location>
</feature>
<protein>
    <submittedName>
        <fullName evidence="3">Putative peptide modification system cyclase</fullName>
    </submittedName>
</protein>
<evidence type="ECO:0000313" key="3">
    <source>
        <dbReference type="EMBL" id="SKA00291.1"/>
    </source>
</evidence>
<gene>
    <name evidence="3" type="ORF">SAMN02745674_01560</name>
</gene>
<sequence>MTAATAAIVASSAESATGVPQLRTILLTDLVDSTGWVERLGDGPAAELFRAHDRLVLQLQERWRGRLIDRSDGMLLLFERPIDGLGFAIDYNRGLRELGEPHGAELTARAGLHVGEVLTWRNSDEAVRVGAKPLEIEGLAKPMAARLMTMARPGQILLSAVAEPLAHRAARELGERGQHLLWKSHGRWRFKGVPQPQQIFEVGEPGIAPLRAPPSSPKAWRDIPLWRRPAALAAEAAVVAVIAVGLWFFMRPQPAIAFNERDWVVLADLRNLTGDSRYEGTLTTALRISLEQSRYVNVLSEARARDIIAATGRTPEGVVMDRTLASEVAMRGGIRAVLLPTISDAGGPVRVSLEVIDPHTQATVYAESAQGQGASSAIKSVAVVSEALRSRLGEELRQIRASSMPLAQVTTSSLDALRAYTLGQEAFARQQLDAAEQHYSQALELDPEFAMAEIGLGRVAFAKTDVGAALRHMDAALRHSERLSERERLYVSAQLSMLRWEKGYVAQWRALAKLYPDYHVALFNAAHGLYHANRYPEMRELSDRASVSVAVTRPAALYYRGLAELPLGQVDDAVTSFSQAWAAGFPNGFVEPAMPSAVRRDFKKAAEMLKEVAGPPQVAVEKRVIDMTFAADDGKWDLAAASAEAIRDSFSRPGAPFEWAARASALAVERRLLAEPEVKERARELINIASSALESSPGRARESVASAALYAGFVAAAAGDAELAERSIELAAPVADASPATVLANLTAIVRAQSDIRDGNYSEAIEQLKPFNDDAALLLTRLVRAEALDPEAIEEHAAMTQTEAWRARAYGEWAAERPPVLEALRPKQSVTASDRKRSTR</sequence>
<dbReference type="AlphaFoldDB" id="A0A1T4Q9T6"/>
<dbReference type="Gene3D" id="1.25.40.10">
    <property type="entry name" value="Tetratricopeptide repeat domain"/>
    <property type="match status" value="2"/>
</dbReference>
<dbReference type="RefSeq" id="WP_078758147.1">
    <property type="nucleotide sequence ID" value="NZ_FUXP01000004.1"/>
</dbReference>
<dbReference type="InterPro" id="IPR019734">
    <property type="entry name" value="TPR_rpt"/>
</dbReference>
<name>A0A1T4Q9T6_9GAMM</name>
<dbReference type="NCBIfam" id="TIGR04510">
    <property type="entry name" value="mod_pep_cyc"/>
    <property type="match status" value="1"/>
</dbReference>
<dbReference type="InterPro" id="IPR030966">
    <property type="entry name" value="Mod_pep_cyc"/>
</dbReference>
<dbReference type="SUPFAM" id="SSF55073">
    <property type="entry name" value="Nucleotide cyclase"/>
    <property type="match status" value="1"/>
</dbReference>
<evidence type="ECO:0000256" key="2">
    <source>
        <dbReference type="SAM" id="MobiDB-lite"/>
    </source>
</evidence>
<dbReference type="InterPro" id="IPR011990">
    <property type="entry name" value="TPR-like_helical_dom_sf"/>
</dbReference>